<dbReference type="PROSITE" id="PS50011">
    <property type="entry name" value="PROTEIN_KINASE_DOM"/>
    <property type="match status" value="1"/>
</dbReference>
<organism evidence="7">
    <name type="scientific">Medioppia subpectinata</name>
    <dbReference type="NCBI Taxonomy" id="1979941"/>
    <lineage>
        <taxon>Eukaryota</taxon>
        <taxon>Metazoa</taxon>
        <taxon>Ecdysozoa</taxon>
        <taxon>Arthropoda</taxon>
        <taxon>Chelicerata</taxon>
        <taxon>Arachnida</taxon>
        <taxon>Acari</taxon>
        <taxon>Acariformes</taxon>
        <taxon>Sarcoptiformes</taxon>
        <taxon>Oribatida</taxon>
        <taxon>Brachypylina</taxon>
        <taxon>Oppioidea</taxon>
        <taxon>Oppiidae</taxon>
        <taxon>Medioppia</taxon>
    </lineage>
</organism>
<keyword evidence="3" id="KW-0418">Kinase</keyword>
<dbReference type="InterPro" id="IPR050339">
    <property type="entry name" value="CC_SR_Kinase"/>
</dbReference>
<protein>
    <recommendedName>
        <fullName evidence="6">Protein kinase domain-containing protein</fullName>
    </recommendedName>
</protein>
<dbReference type="EMBL" id="CAJPIZ010004618">
    <property type="protein sequence ID" value="CAG2107727.1"/>
    <property type="molecule type" value="Genomic_DNA"/>
</dbReference>
<dbReference type="EMBL" id="OC859193">
    <property type="protein sequence ID" value="CAD7627297.1"/>
    <property type="molecule type" value="Genomic_DNA"/>
</dbReference>
<evidence type="ECO:0000259" key="6">
    <source>
        <dbReference type="PROSITE" id="PS50011"/>
    </source>
</evidence>
<dbReference type="GO" id="GO:0005737">
    <property type="term" value="C:cytoplasm"/>
    <property type="evidence" value="ECO:0007669"/>
    <property type="project" value="TreeGrafter"/>
</dbReference>
<dbReference type="Gene3D" id="1.10.510.10">
    <property type="entry name" value="Transferase(Phosphotransferase) domain 1"/>
    <property type="match status" value="1"/>
</dbReference>
<evidence type="ECO:0000313" key="8">
    <source>
        <dbReference type="Proteomes" id="UP000759131"/>
    </source>
</evidence>
<dbReference type="SUPFAM" id="SSF56112">
    <property type="entry name" value="Protein kinase-like (PK-like)"/>
    <property type="match status" value="1"/>
</dbReference>
<gene>
    <name evidence="7" type="ORF">OSB1V03_LOCUS7727</name>
</gene>
<evidence type="ECO:0000256" key="4">
    <source>
        <dbReference type="ARBA" id="ARBA00022840"/>
    </source>
</evidence>
<feature type="domain" description="Protein kinase" evidence="6">
    <location>
        <begin position="1"/>
        <end position="102"/>
    </location>
</feature>
<evidence type="ECO:0000256" key="3">
    <source>
        <dbReference type="ARBA" id="ARBA00022777"/>
    </source>
</evidence>
<evidence type="ECO:0000256" key="1">
    <source>
        <dbReference type="ARBA" id="ARBA00022679"/>
    </source>
</evidence>
<accession>A0A7R9KQ31</accession>
<keyword evidence="8" id="KW-1185">Reference proteome</keyword>
<comment type="similarity">
    <text evidence="5">Belongs to the protein kinase superfamily. Ser/Thr protein kinase family. GCN2 subfamily.</text>
</comment>
<dbReference type="InterPro" id="IPR008271">
    <property type="entry name" value="Ser/Thr_kinase_AS"/>
</dbReference>
<dbReference type="PROSITE" id="PS00108">
    <property type="entry name" value="PROTEIN_KINASE_ST"/>
    <property type="match status" value="1"/>
</dbReference>
<keyword evidence="4" id="KW-0067">ATP-binding</keyword>
<keyword evidence="1" id="KW-0808">Transferase</keyword>
<dbReference type="InterPro" id="IPR011009">
    <property type="entry name" value="Kinase-like_dom_sf"/>
</dbReference>
<dbReference type="InterPro" id="IPR000719">
    <property type="entry name" value="Prot_kinase_dom"/>
</dbReference>
<dbReference type="GO" id="GO:0005524">
    <property type="term" value="F:ATP binding"/>
    <property type="evidence" value="ECO:0007669"/>
    <property type="project" value="UniProtKB-KW"/>
</dbReference>
<dbReference type="OrthoDB" id="10261027at2759"/>
<dbReference type="Pfam" id="PF00069">
    <property type="entry name" value="Pkinase"/>
    <property type="match status" value="1"/>
</dbReference>
<sequence>MTVELLECIQYLHGLDPPIIHRDIKSHNVLISQNNNRFLKLCDFGLATDHRGLSMSHTLGVGTAKYMAPEVGFTTKYDIKVDIYSLGIIGHELFGFFENNID</sequence>
<proteinExistence type="inferred from homology"/>
<evidence type="ECO:0000256" key="5">
    <source>
        <dbReference type="ARBA" id="ARBA00037982"/>
    </source>
</evidence>
<dbReference type="AlphaFoldDB" id="A0A7R9KQ31"/>
<keyword evidence="2" id="KW-0547">Nucleotide-binding</keyword>
<dbReference type="GO" id="GO:0005634">
    <property type="term" value="C:nucleus"/>
    <property type="evidence" value="ECO:0007669"/>
    <property type="project" value="TreeGrafter"/>
</dbReference>
<dbReference type="GO" id="GO:0004672">
    <property type="term" value="F:protein kinase activity"/>
    <property type="evidence" value="ECO:0007669"/>
    <property type="project" value="InterPro"/>
</dbReference>
<name>A0A7R9KQ31_9ACAR</name>
<evidence type="ECO:0000256" key="2">
    <source>
        <dbReference type="ARBA" id="ARBA00022741"/>
    </source>
</evidence>
<evidence type="ECO:0000313" key="7">
    <source>
        <dbReference type="EMBL" id="CAD7627297.1"/>
    </source>
</evidence>
<reference evidence="7" key="1">
    <citation type="submission" date="2020-11" db="EMBL/GenBank/DDBJ databases">
        <authorList>
            <person name="Tran Van P."/>
        </authorList>
    </citation>
    <scope>NUCLEOTIDE SEQUENCE</scope>
</reference>
<dbReference type="PANTHER" id="PTHR11042">
    <property type="entry name" value="EUKARYOTIC TRANSLATION INITIATION FACTOR 2-ALPHA KINASE EIF2-ALPHA KINASE -RELATED"/>
    <property type="match status" value="1"/>
</dbReference>
<dbReference type="Proteomes" id="UP000759131">
    <property type="component" value="Unassembled WGS sequence"/>
</dbReference>